<sequence length="245" mass="28845">MSCIIYFENVWKYINKMSFRSWSEDNKKQEYQHFLNFEEYTVLNFMAPLYHSAFGYNLDEHYLNNETIASPFMLELVPDIFRSKNNSDDETTIMINIDIAEKFAKSYKMRHKTIIVRLVPRGESGWKSKPNKVKRTWFRGKKDVVNTPVYWYELPTDTFKSKCKESETLTFVGPLSERPYVHIIDPFEEIELRSEEKQSPLTIDDILFACRGLCTDDTRSINSFSVLSDNGSELILMADIDNWST</sequence>
<name>A0A6N1NR77_9VIRU</name>
<accession>A0A6N1NR77</accession>
<organism evidence="1">
    <name type="scientific">Tupanvirus deep ocean</name>
    <dbReference type="NCBI Taxonomy" id="2126984"/>
    <lineage>
        <taxon>Viruses</taxon>
        <taxon>Varidnaviria</taxon>
        <taxon>Bamfordvirae</taxon>
        <taxon>Nucleocytoviricota</taxon>
        <taxon>Megaviricetes</taxon>
        <taxon>Imitervirales</taxon>
        <taxon>Mimiviridae</taxon>
        <taxon>Megamimivirinae</taxon>
        <taxon>Tupanvirus</taxon>
        <taxon>Tupanvirus altamarinense</taxon>
    </lineage>
</organism>
<dbReference type="GeneID" id="80517625"/>
<dbReference type="EMBL" id="MF405918">
    <property type="protein sequence ID" value="QKU34313.1"/>
    <property type="molecule type" value="Genomic_DNA"/>
</dbReference>
<protein>
    <submittedName>
        <fullName evidence="1">Putative ORFan</fullName>
    </submittedName>
</protein>
<evidence type="ECO:0000313" key="1">
    <source>
        <dbReference type="EMBL" id="QKU34313.1"/>
    </source>
</evidence>
<dbReference type="KEGG" id="vg:80517625"/>
<reference evidence="1" key="2">
    <citation type="journal article" date="2018" name="Nat. Commun.">
        <title>Tailed giant Tupanvirus possesses the most complete translational apparatus of the known virosphere.</title>
        <authorList>
            <person name="Abrahao J."/>
            <person name="Silva L."/>
            <person name="Silva L.S."/>
            <person name="Khalil J.Y.B."/>
            <person name="Rodrigues R."/>
            <person name="Arantes T."/>
            <person name="Assis F."/>
            <person name="Boratto P."/>
            <person name="Andrade M."/>
            <person name="Kroon E.G."/>
            <person name="Ribeiro B."/>
            <person name="Bergier I."/>
            <person name="Seligmann H."/>
            <person name="Ghigo E."/>
            <person name="Colson P."/>
            <person name="Levasseur A."/>
            <person name="Kroemer G."/>
            <person name="Raoult D."/>
            <person name="La Scola B."/>
        </authorList>
    </citation>
    <scope>NUCLEOTIDE SEQUENCE [LARGE SCALE GENOMIC DNA]</scope>
    <source>
        <strain evidence="1">Deep ocean</strain>
    </source>
</reference>
<dbReference type="RefSeq" id="YP_010780934.1">
    <property type="nucleotide sequence ID" value="NC_075038.1"/>
</dbReference>
<reference evidence="1" key="1">
    <citation type="submission" date="2017-06" db="EMBL/GenBank/DDBJ databases">
        <authorList>
            <person name="Assis F.L."/>
            <person name="Abrahao J.S."/>
            <person name="Silva L."/>
            <person name="Khalil J.B."/>
            <person name="Rodrigues R."/>
            <person name="Silva L.S."/>
            <person name="Boratto P."/>
            <person name="Andrade M."/>
            <person name="Kroon E.G."/>
            <person name="Ribeiro B."/>
            <person name="Bergier I."/>
            <person name="Seligmann H."/>
            <person name="Ghigo E."/>
            <person name="Colson P."/>
            <person name="Levasseur A."/>
            <person name="Raoult D."/>
            <person name="Scola B.L."/>
        </authorList>
    </citation>
    <scope>NUCLEOTIDE SEQUENCE</scope>
    <source>
        <strain evidence="1">Deep ocean</strain>
    </source>
</reference>
<proteinExistence type="predicted"/>